<dbReference type="InterPro" id="IPR027417">
    <property type="entry name" value="P-loop_NTPase"/>
</dbReference>
<feature type="transmembrane region" description="Helical" evidence="1">
    <location>
        <begin position="33"/>
        <end position="51"/>
    </location>
</feature>
<reference evidence="3" key="2">
    <citation type="submission" date="2021-09" db="EMBL/GenBank/DDBJ databases">
        <authorList>
            <person name="Gilroy R."/>
        </authorList>
    </citation>
    <scope>NUCLEOTIDE SEQUENCE</scope>
    <source>
        <strain evidence="3">CHK121-7720</strain>
    </source>
</reference>
<dbReference type="Gene3D" id="3.40.50.300">
    <property type="entry name" value="P-loop containing nucleotide triphosphate hydrolases"/>
    <property type="match status" value="1"/>
</dbReference>
<feature type="transmembrane region" description="Helical" evidence="1">
    <location>
        <begin position="110"/>
        <end position="129"/>
    </location>
</feature>
<dbReference type="PANTHER" id="PTHR22674">
    <property type="entry name" value="NTPASE, KAP FAMILY P-LOOP DOMAIN-CONTAINING 1"/>
    <property type="match status" value="1"/>
</dbReference>
<organism evidence="3 4">
    <name type="scientific">Barnesiella viscericola</name>
    <dbReference type="NCBI Taxonomy" id="397865"/>
    <lineage>
        <taxon>Bacteria</taxon>
        <taxon>Pseudomonadati</taxon>
        <taxon>Bacteroidota</taxon>
        <taxon>Bacteroidia</taxon>
        <taxon>Bacteroidales</taxon>
        <taxon>Barnesiellaceae</taxon>
        <taxon>Barnesiella</taxon>
    </lineage>
</organism>
<dbReference type="InterPro" id="IPR011646">
    <property type="entry name" value="KAP_P-loop"/>
</dbReference>
<protein>
    <recommendedName>
        <fullName evidence="2">KAP NTPase domain-containing protein</fullName>
    </recommendedName>
</protein>
<feature type="domain" description="KAP NTPase" evidence="2">
    <location>
        <begin position="187"/>
        <end position="453"/>
    </location>
</feature>
<evidence type="ECO:0000313" key="4">
    <source>
        <dbReference type="Proteomes" id="UP000757103"/>
    </source>
</evidence>
<sequence length="834" mass="97390">MNDTGTQEVNKTAEKRDHAAWLKRGAASIQEAFLNRTNIGLLVAGILYGVFRPFFEQLFSRYWVIPFLSCFQSGVLTQAVAWAVIVGIVVKCGIACRNRKRISETSLYRWILITAIWAAIRFSDAWSFVPWVGSVTYFDIVPFYALSVGVAYGCQFIKRKPSAVIEEEGFECDEPIETSGEDRLGRSEFARTLARRLLKTRSSHQSFAVGILSPWGYGKTSFLNLIKDELKHHEAICIDFSPWSYGKETDLIREFFTEVGKELRRYTDTLPRDMMEYARILEKSESTSWLSMLLSLGNTAYSLEQQGNLLKQSLQKIDRPIVIFIDDLDRLGGNEVMEVLKLIRNVANFPGLKFVAAYDRAYLVEVIKKQNVESANCYLEKIFQIEYTLPTFEREKLITRLEEECSKFLRDEDKEALKKIFGSKFSFEGVATEELITLRDVKRYINSLRNSYKKLAGNVVLRDLMNLEILRLKYKPVYDLLSQRWEQVLMYEGGVLKLYKSSKNREKEILEYQKLPSYEMNNLLTDMGYSIVEIGRINRVLNFLFPSFRLSAEYGAINRKATISRYFYDTIQDRDLPIESFKKLWQKNYDYIKEEVDNIIARHQSFSFVNQLDSFIPDSVDECKKVICTMFYVGSSRSLFKSSFDVILNRINLLEHYPSEDVEIKAFLWGIIKENGLSNYISDFLFSECHSLEKYFSFEEINEIETDYLQKAIQQQEIQLNTIYEYMYRATYKGSDYKVNERANKLFKKYADKHIEEFFQSQVSYMRPNGGYYSVSPFAQKVWGSWADFQKYVQSISPRTPIIEEFILFLDKYLKNGADAAIPYKFRHIKIKRE</sequence>
<dbReference type="AlphaFoldDB" id="A0A921SU79"/>
<keyword evidence="1" id="KW-0812">Transmembrane</keyword>
<evidence type="ECO:0000259" key="2">
    <source>
        <dbReference type="Pfam" id="PF07693"/>
    </source>
</evidence>
<name>A0A921SU79_9BACT</name>
<dbReference type="Pfam" id="PF07693">
    <property type="entry name" value="KAP_NTPase"/>
    <property type="match status" value="1"/>
</dbReference>
<reference evidence="3" key="1">
    <citation type="journal article" date="2021" name="PeerJ">
        <title>Extensive microbial diversity within the chicken gut microbiome revealed by metagenomics and culture.</title>
        <authorList>
            <person name="Gilroy R."/>
            <person name="Ravi A."/>
            <person name="Getino M."/>
            <person name="Pursley I."/>
            <person name="Horton D.L."/>
            <person name="Alikhan N.F."/>
            <person name="Baker D."/>
            <person name="Gharbi K."/>
            <person name="Hall N."/>
            <person name="Watson M."/>
            <person name="Adriaenssens E.M."/>
            <person name="Foster-Nyarko E."/>
            <person name="Jarju S."/>
            <person name="Secka A."/>
            <person name="Antonio M."/>
            <person name="Oren A."/>
            <person name="Chaudhuri R.R."/>
            <person name="La Ragione R."/>
            <person name="Hildebrand F."/>
            <person name="Pallen M.J."/>
        </authorList>
    </citation>
    <scope>NUCLEOTIDE SEQUENCE</scope>
    <source>
        <strain evidence="3">CHK121-7720</strain>
    </source>
</reference>
<dbReference type="EMBL" id="DYUD01000006">
    <property type="protein sequence ID" value="HJG87984.1"/>
    <property type="molecule type" value="Genomic_DNA"/>
</dbReference>
<dbReference type="RefSeq" id="WP_273305099.1">
    <property type="nucleotide sequence ID" value="NZ_DYUD01000006.1"/>
</dbReference>
<accession>A0A921SU79</accession>
<feature type="transmembrane region" description="Helical" evidence="1">
    <location>
        <begin position="63"/>
        <end position="90"/>
    </location>
</feature>
<evidence type="ECO:0000313" key="3">
    <source>
        <dbReference type="EMBL" id="HJG87984.1"/>
    </source>
</evidence>
<keyword evidence="1" id="KW-1133">Transmembrane helix</keyword>
<keyword evidence="1" id="KW-0472">Membrane</keyword>
<dbReference type="SUPFAM" id="SSF52540">
    <property type="entry name" value="P-loop containing nucleoside triphosphate hydrolases"/>
    <property type="match status" value="1"/>
</dbReference>
<dbReference type="Proteomes" id="UP000757103">
    <property type="component" value="Unassembled WGS sequence"/>
</dbReference>
<proteinExistence type="predicted"/>
<dbReference type="PANTHER" id="PTHR22674:SF6">
    <property type="entry name" value="NTPASE KAP FAMILY P-LOOP DOMAIN-CONTAINING PROTEIN 1"/>
    <property type="match status" value="1"/>
</dbReference>
<evidence type="ECO:0000256" key="1">
    <source>
        <dbReference type="SAM" id="Phobius"/>
    </source>
</evidence>
<gene>
    <name evidence="3" type="ORF">K8U91_00715</name>
</gene>
<dbReference type="InterPro" id="IPR052754">
    <property type="entry name" value="NTPase_KAP_P-loop"/>
</dbReference>
<comment type="caution">
    <text evidence="3">The sequence shown here is derived from an EMBL/GenBank/DDBJ whole genome shotgun (WGS) entry which is preliminary data.</text>
</comment>